<dbReference type="SUPFAM" id="SSF103501">
    <property type="entry name" value="Respiratory nitrate reductase 1 gamma chain"/>
    <property type="match status" value="1"/>
</dbReference>
<comment type="function">
    <text evidence="15">Does not seem to have nitrate reductase activity.</text>
</comment>
<comment type="similarity">
    <text evidence="18">In the N-terminal section; belongs to the nitrate reductase alpha subunit family.</text>
</comment>
<keyword evidence="14 21" id="KW-0472">Membrane</keyword>
<feature type="binding site" description="axial binding residue" evidence="20">
    <location>
        <position position="187"/>
    </location>
    <ligand>
        <name>heme b</name>
        <dbReference type="ChEBI" id="CHEBI:60344"/>
        <label>2</label>
    </ligand>
    <ligandPart>
        <name>Fe</name>
        <dbReference type="ChEBI" id="CHEBI:18248"/>
    </ligandPart>
</feature>
<evidence type="ECO:0000256" key="8">
    <source>
        <dbReference type="ARBA" id="ARBA00022723"/>
    </source>
</evidence>
<dbReference type="FunFam" id="1.20.950.20:FF:000001">
    <property type="entry name" value="Respiratory nitrate reductase subunit gamma"/>
    <property type="match status" value="1"/>
</dbReference>
<dbReference type="InterPro" id="IPR003816">
    <property type="entry name" value="Nitrate_red_gam"/>
</dbReference>
<evidence type="ECO:0000256" key="21">
    <source>
        <dbReference type="SAM" id="Phobius"/>
    </source>
</evidence>
<evidence type="ECO:0000256" key="4">
    <source>
        <dbReference type="ARBA" id="ARBA00022448"/>
    </source>
</evidence>
<evidence type="ECO:0000256" key="16">
    <source>
        <dbReference type="ARBA" id="ARBA00061095"/>
    </source>
</evidence>
<evidence type="ECO:0000256" key="12">
    <source>
        <dbReference type="ARBA" id="ARBA00023004"/>
    </source>
</evidence>
<dbReference type="Gene3D" id="1.20.950.20">
    <property type="entry name" value="Transmembrane di-heme cytochromes, Chain C"/>
    <property type="match status" value="1"/>
</dbReference>
<dbReference type="GO" id="GO:0008940">
    <property type="term" value="F:nitrate reductase activity"/>
    <property type="evidence" value="ECO:0007669"/>
    <property type="project" value="InterPro"/>
</dbReference>
<sequence length="242" mass="28125">MWANFFFVIFPYICLSVFVVGHIWRYKHDQFGWTTRTSQLMESKWLAWGSPLFHFGALFVILGHIGGLLIPREWTRAIGISDHFYHNMAVSVGSIAGVALTAGLVILLVRRFIYSDRVKVYNTGWDYVMYFLLSAAIFIGMWQTISINIFGAGFEYRGSVSIWFRQIFYFSPDPTLMLQAPFLFQLHAIVGILILAVWPFTRLVHVWSVPVAYLARPYIVYRRKHAPDLAPNHEERIKNLKR</sequence>
<keyword evidence="5" id="KW-1003">Cell membrane</keyword>
<evidence type="ECO:0000256" key="9">
    <source>
        <dbReference type="ARBA" id="ARBA00022982"/>
    </source>
</evidence>
<dbReference type="AlphaFoldDB" id="A0AAU7E0D6"/>
<evidence type="ECO:0000256" key="11">
    <source>
        <dbReference type="ARBA" id="ARBA00023002"/>
    </source>
</evidence>
<dbReference type="InterPro" id="IPR036197">
    <property type="entry name" value="NarG-like_sf"/>
</dbReference>
<dbReference type="GO" id="GO:0042128">
    <property type="term" value="P:nitrate assimilation"/>
    <property type="evidence" value="ECO:0007669"/>
    <property type="project" value="UniProtKB-KW"/>
</dbReference>
<comment type="similarity">
    <text evidence="16">In the central section; belongs to the NarJ/NarW family.</text>
</comment>
<organism evidence="23">
    <name type="scientific">Jonesiaceae bacterium BS-20</name>
    <dbReference type="NCBI Taxonomy" id="3120821"/>
    <lineage>
        <taxon>Bacteria</taxon>
        <taxon>Bacillati</taxon>
        <taxon>Actinomycetota</taxon>
        <taxon>Actinomycetes</taxon>
        <taxon>Micrococcales</taxon>
        <taxon>Jonesiaceae</taxon>
    </lineage>
</organism>
<feature type="binding site" description="axial binding residue" evidence="20">
    <location>
        <position position="205"/>
    </location>
    <ligand>
        <name>heme b</name>
        <dbReference type="ChEBI" id="CHEBI:60344"/>
        <label>1</label>
    </ligand>
    <ligandPart>
        <name>Fe</name>
        <dbReference type="ChEBI" id="CHEBI:18248"/>
    </ligandPart>
</feature>
<reference evidence="23" key="1">
    <citation type="submission" date="2024-02" db="EMBL/GenBank/DDBJ databases">
        <title>Tomenella chthoni gen. nov. sp. nov., a member of the family Jonesiaceae isolated from bat guano.</title>
        <authorList>
            <person name="Miller S.L."/>
            <person name="King J."/>
            <person name="Sankaranarayanan K."/>
            <person name="Lawson P.A."/>
        </authorList>
    </citation>
    <scope>NUCLEOTIDE SEQUENCE</scope>
    <source>
        <strain evidence="23">BS-20</strain>
    </source>
</reference>
<feature type="transmembrane region" description="Helical" evidence="21">
    <location>
        <begin position="130"/>
        <end position="156"/>
    </location>
</feature>
<keyword evidence="10 21" id="KW-1133">Transmembrane helix</keyword>
<keyword evidence="4" id="KW-0813">Transport</keyword>
<evidence type="ECO:0000256" key="2">
    <source>
        <dbReference type="ARBA" id="ARBA00001970"/>
    </source>
</evidence>
<dbReference type="Pfam" id="PF02665">
    <property type="entry name" value="Nitrate_red_gam"/>
    <property type="match status" value="1"/>
</dbReference>
<dbReference type="GO" id="GO:0020037">
    <property type="term" value="F:heme binding"/>
    <property type="evidence" value="ECO:0007669"/>
    <property type="project" value="TreeGrafter"/>
</dbReference>
<evidence type="ECO:0000313" key="23">
    <source>
        <dbReference type="EMBL" id="XBH22772.1"/>
    </source>
</evidence>
<feature type="transmembrane region" description="Helical" evidence="21">
    <location>
        <begin position="90"/>
        <end position="109"/>
    </location>
</feature>
<evidence type="ECO:0000256" key="20">
    <source>
        <dbReference type="PIRSR" id="PIRSR603816-1"/>
    </source>
</evidence>
<accession>A0AAU7E0D6</accession>
<feature type="binding site" description="axial binding residue" evidence="20">
    <location>
        <position position="54"/>
    </location>
    <ligand>
        <name>heme b</name>
        <dbReference type="ChEBI" id="CHEBI:60344"/>
        <label>1</label>
    </ligand>
    <ligandPart>
        <name>Fe</name>
        <dbReference type="ChEBI" id="CHEBI:18248"/>
    </ligandPart>
</feature>
<dbReference type="PANTHER" id="PTHR30598:SF3">
    <property type="entry name" value="RESPIRATORY NITRATE REDUCTASE 1 GAMMA CHAIN"/>
    <property type="match status" value="1"/>
</dbReference>
<comment type="similarity">
    <text evidence="17">In the C-terminal section; belongs to the nitrate reductase gamma subunit family.</text>
</comment>
<evidence type="ECO:0000256" key="3">
    <source>
        <dbReference type="ARBA" id="ARBA00004651"/>
    </source>
</evidence>
<comment type="cofactor">
    <cofactor evidence="2">
        <name>heme b</name>
        <dbReference type="ChEBI" id="CHEBI:60344"/>
    </cofactor>
</comment>
<evidence type="ECO:0000256" key="10">
    <source>
        <dbReference type="ARBA" id="ARBA00022989"/>
    </source>
</evidence>
<dbReference type="GO" id="GO:0019645">
    <property type="term" value="P:anaerobic electron transport chain"/>
    <property type="evidence" value="ECO:0007669"/>
    <property type="project" value="TreeGrafter"/>
</dbReference>
<feature type="transmembrane region" description="Helical" evidence="21">
    <location>
        <begin position="176"/>
        <end position="198"/>
    </location>
</feature>
<comment type="cofactor">
    <cofactor evidence="1">
        <name>Mo-bis(molybdopterin guanine dinucleotide)</name>
        <dbReference type="ChEBI" id="CHEBI:60539"/>
    </cofactor>
</comment>
<feature type="domain" description="NarG-like" evidence="22">
    <location>
        <begin position="4"/>
        <end position="224"/>
    </location>
</feature>
<feature type="binding site" description="axial binding residue" evidence="20">
    <location>
        <position position="64"/>
    </location>
    <ligand>
        <name>heme b</name>
        <dbReference type="ChEBI" id="CHEBI:60344"/>
        <label>1</label>
    </ligand>
    <ligandPart>
        <name>Fe</name>
        <dbReference type="ChEBI" id="CHEBI:18248"/>
    </ligandPart>
</feature>
<dbReference type="GO" id="GO:0046872">
    <property type="term" value="F:metal ion binding"/>
    <property type="evidence" value="ECO:0007669"/>
    <property type="project" value="UniProtKB-KW"/>
</dbReference>
<keyword evidence="6 20" id="KW-0349">Heme</keyword>
<dbReference type="EMBL" id="CP146203">
    <property type="protein sequence ID" value="XBH22772.1"/>
    <property type="molecule type" value="Genomic_DNA"/>
</dbReference>
<evidence type="ECO:0000256" key="15">
    <source>
        <dbReference type="ARBA" id="ARBA00056200"/>
    </source>
</evidence>
<dbReference type="InterPro" id="IPR023234">
    <property type="entry name" value="NarG-like_domain"/>
</dbReference>
<evidence type="ECO:0000256" key="5">
    <source>
        <dbReference type="ARBA" id="ARBA00022475"/>
    </source>
</evidence>
<name>A0AAU7E0D6_9MICO</name>
<feature type="transmembrane region" description="Helical" evidence="21">
    <location>
        <begin position="45"/>
        <end position="70"/>
    </location>
</feature>
<evidence type="ECO:0000256" key="18">
    <source>
        <dbReference type="ARBA" id="ARBA00061480"/>
    </source>
</evidence>
<evidence type="ECO:0000256" key="14">
    <source>
        <dbReference type="ARBA" id="ARBA00023136"/>
    </source>
</evidence>
<dbReference type="GO" id="GO:0009325">
    <property type="term" value="C:nitrate reductase complex"/>
    <property type="evidence" value="ECO:0007669"/>
    <property type="project" value="InterPro"/>
</dbReference>
<dbReference type="PANTHER" id="PTHR30598">
    <property type="entry name" value="NITRATE REDUCTASE PRIVATE CHAPERONE, REDOX ENZYME MATURATION PROTEIN REMP FAMILY"/>
    <property type="match status" value="1"/>
</dbReference>
<dbReference type="InterPro" id="IPR051936">
    <property type="entry name" value="Heme-iron_electron_transfer"/>
</dbReference>
<evidence type="ECO:0000256" key="1">
    <source>
        <dbReference type="ARBA" id="ARBA00001942"/>
    </source>
</evidence>
<feature type="transmembrane region" description="Helical" evidence="21">
    <location>
        <begin position="6"/>
        <end position="24"/>
    </location>
</feature>
<evidence type="ECO:0000256" key="17">
    <source>
        <dbReference type="ARBA" id="ARBA00061196"/>
    </source>
</evidence>
<gene>
    <name evidence="23" type="primary">narI</name>
    <name evidence="23" type="ORF">V5R04_06020</name>
</gene>
<evidence type="ECO:0000259" key="22">
    <source>
        <dbReference type="Pfam" id="PF02665"/>
    </source>
</evidence>
<evidence type="ECO:0000256" key="6">
    <source>
        <dbReference type="ARBA" id="ARBA00022617"/>
    </source>
</evidence>
<evidence type="ECO:0000256" key="7">
    <source>
        <dbReference type="ARBA" id="ARBA00022692"/>
    </source>
</evidence>
<evidence type="ECO:0000256" key="13">
    <source>
        <dbReference type="ARBA" id="ARBA00023063"/>
    </source>
</evidence>
<dbReference type="GO" id="GO:0005886">
    <property type="term" value="C:plasma membrane"/>
    <property type="evidence" value="ECO:0007669"/>
    <property type="project" value="UniProtKB-SubCell"/>
</dbReference>
<keyword evidence="9" id="KW-0249">Electron transport</keyword>
<keyword evidence="7 21" id="KW-0812">Transmembrane</keyword>
<keyword evidence="13" id="KW-0534">Nitrate assimilation</keyword>
<evidence type="ECO:0000256" key="19">
    <source>
        <dbReference type="ARBA" id="ARBA00071287"/>
    </source>
</evidence>
<keyword evidence="8" id="KW-0479">Metal-binding</keyword>
<keyword evidence="11" id="KW-0560">Oxidoreductase</keyword>
<protein>
    <recommendedName>
        <fullName evidence="19">Nitrate reductase-like protein NarX</fullName>
    </recommendedName>
</protein>
<proteinExistence type="inferred from homology"/>
<dbReference type="GO" id="GO:0009055">
    <property type="term" value="F:electron transfer activity"/>
    <property type="evidence" value="ECO:0007669"/>
    <property type="project" value="TreeGrafter"/>
</dbReference>
<dbReference type="NCBIfam" id="TIGR00351">
    <property type="entry name" value="narI"/>
    <property type="match status" value="1"/>
</dbReference>
<comment type="subcellular location">
    <subcellularLocation>
        <location evidence="3">Cell membrane</location>
        <topology evidence="3">Multi-pass membrane protein</topology>
    </subcellularLocation>
</comment>
<keyword evidence="12 20" id="KW-0408">Iron</keyword>